<gene>
    <name evidence="1" type="ORF">GCM10010449_64480</name>
</gene>
<comment type="caution">
    <text evidence="1">The sequence shown here is derived from an EMBL/GenBank/DDBJ whole genome shotgun (WGS) entry which is preliminary data.</text>
</comment>
<evidence type="ECO:0000313" key="1">
    <source>
        <dbReference type="EMBL" id="GAA3134959.1"/>
    </source>
</evidence>
<keyword evidence="2" id="KW-1185">Reference proteome</keyword>
<accession>A0ABP6N334</accession>
<sequence length="78" mass="8531">MVSASEKPSVAACSASAESAREALRRAAKVTMIANLTAPPICWTDPAVAGQPGFGRRAVRRVAWQAWRRVRWRPVVRS</sequence>
<name>A0ABP6N334_9ACTN</name>
<reference evidence="2" key="1">
    <citation type="journal article" date="2019" name="Int. J. Syst. Evol. Microbiol.">
        <title>The Global Catalogue of Microorganisms (GCM) 10K type strain sequencing project: providing services to taxonomists for standard genome sequencing and annotation.</title>
        <authorList>
            <consortium name="The Broad Institute Genomics Platform"/>
            <consortium name="The Broad Institute Genome Sequencing Center for Infectious Disease"/>
            <person name="Wu L."/>
            <person name="Ma J."/>
        </authorList>
    </citation>
    <scope>NUCLEOTIDE SEQUENCE [LARGE SCALE GENOMIC DNA]</scope>
    <source>
        <strain evidence="2">JCM 9092</strain>
    </source>
</reference>
<dbReference type="Proteomes" id="UP001501637">
    <property type="component" value="Unassembled WGS sequence"/>
</dbReference>
<protein>
    <submittedName>
        <fullName evidence="1">Uncharacterized protein</fullName>
    </submittedName>
</protein>
<dbReference type="EMBL" id="BAAAUG010000141">
    <property type="protein sequence ID" value="GAA3134959.1"/>
    <property type="molecule type" value="Genomic_DNA"/>
</dbReference>
<proteinExistence type="predicted"/>
<evidence type="ECO:0000313" key="2">
    <source>
        <dbReference type="Proteomes" id="UP001501637"/>
    </source>
</evidence>
<organism evidence="1 2">
    <name type="scientific">Streptomyces rectiviolaceus</name>
    <dbReference type="NCBI Taxonomy" id="332591"/>
    <lineage>
        <taxon>Bacteria</taxon>
        <taxon>Bacillati</taxon>
        <taxon>Actinomycetota</taxon>
        <taxon>Actinomycetes</taxon>
        <taxon>Kitasatosporales</taxon>
        <taxon>Streptomycetaceae</taxon>
        <taxon>Streptomyces</taxon>
    </lineage>
</organism>